<dbReference type="AlphaFoldDB" id="A0A1G7T0Z6"/>
<accession>A0A1G7T0Z6</accession>
<dbReference type="Proteomes" id="UP000198967">
    <property type="component" value="Unassembled WGS sequence"/>
</dbReference>
<sequence>MSDNSISVNDWSEPEQDLVPLTRGEAVELIAEQTGRSREVAESMVRDYLDDTSTRLGYSVHRWGLDSGDVAEIRRDYEWIDYEAGENPADARARAAVNAAGWATTAAAVDREHSPGYTARADLQAAMWAERAEDGWSA</sequence>
<dbReference type="STRING" id="366584.SAMN05216377_110144"/>
<proteinExistence type="predicted"/>
<gene>
    <name evidence="1" type="ORF">SAMN05216377_110144</name>
</gene>
<name>A0A1G7T0Z6_PSEOR</name>
<dbReference type="RefSeq" id="WP_093085438.1">
    <property type="nucleotide sequence ID" value="NZ_FNBE01000010.1"/>
</dbReference>
<evidence type="ECO:0000313" key="2">
    <source>
        <dbReference type="Proteomes" id="UP000198967"/>
    </source>
</evidence>
<reference evidence="1 2" key="1">
    <citation type="submission" date="2016-10" db="EMBL/GenBank/DDBJ databases">
        <authorList>
            <person name="de Groot N.N."/>
        </authorList>
    </citation>
    <scope>NUCLEOTIDE SEQUENCE [LARGE SCALE GENOMIC DNA]</scope>
    <source>
        <strain evidence="1 2">CGMCC 4.3143</strain>
    </source>
</reference>
<keyword evidence="2" id="KW-1185">Reference proteome</keyword>
<dbReference type="OrthoDB" id="3582759at2"/>
<protein>
    <submittedName>
        <fullName evidence="1">Uncharacterized protein</fullName>
    </submittedName>
</protein>
<organism evidence="1 2">
    <name type="scientific">Pseudonocardia oroxyli</name>
    <dbReference type="NCBI Taxonomy" id="366584"/>
    <lineage>
        <taxon>Bacteria</taxon>
        <taxon>Bacillati</taxon>
        <taxon>Actinomycetota</taxon>
        <taxon>Actinomycetes</taxon>
        <taxon>Pseudonocardiales</taxon>
        <taxon>Pseudonocardiaceae</taxon>
        <taxon>Pseudonocardia</taxon>
    </lineage>
</organism>
<evidence type="ECO:0000313" key="1">
    <source>
        <dbReference type="EMBL" id="SDG28250.1"/>
    </source>
</evidence>
<dbReference type="EMBL" id="FNBE01000010">
    <property type="protein sequence ID" value="SDG28250.1"/>
    <property type="molecule type" value="Genomic_DNA"/>
</dbReference>